<accession>E1Y8V7</accession>
<dbReference type="EMBL" id="FR695864">
    <property type="protein sequence ID" value="CBX27001.1"/>
    <property type="molecule type" value="Genomic_DNA"/>
</dbReference>
<evidence type="ECO:0000256" key="1">
    <source>
        <dbReference type="SAM" id="Phobius"/>
    </source>
</evidence>
<keyword evidence="1" id="KW-1133">Transmembrane helix</keyword>
<gene>
    <name evidence="2" type="ORF">N47_A10300</name>
</gene>
<evidence type="ECO:0000313" key="2">
    <source>
        <dbReference type="EMBL" id="CBX27001.1"/>
    </source>
</evidence>
<proteinExistence type="predicted"/>
<keyword evidence="1" id="KW-0812">Transmembrane</keyword>
<feature type="transmembrane region" description="Helical" evidence="1">
    <location>
        <begin position="12"/>
        <end position="32"/>
    </location>
</feature>
<reference evidence="2" key="1">
    <citation type="journal article" date="2011" name="Environ. Microbiol.">
        <title>Genomic insights into the metabolic potential of the polycyclic aromatic hydrocarbon degrading sulfate-reducing Deltaproteobacterium N47.</title>
        <authorList>
            <person name="Bergmann F."/>
            <person name="Selesi D."/>
            <person name="Weinmaier T."/>
            <person name="Tischler P."/>
            <person name="Rattei T."/>
            <person name="Meckenstock R.U."/>
        </authorList>
    </citation>
    <scope>NUCLEOTIDE SEQUENCE</scope>
</reference>
<keyword evidence="1" id="KW-0472">Membrane</keyword>
<protein>
    <recommendedName>
        <fullName evidence="3">Type 4 fimbrial biogenesis protein PilX N-terminal domain-containing protein</fullName>
    </recommendedName>
</protein>
<dbReference type="AlphaFoldDB" id="E1Y8V7"/>
<organism evidence="2">
    <name type="scientific">uncultured Desulfobacterium sp</name>
    <dbReference type="NCBI Taxonomy" id="201089"/>
    <lineage>
        <taxon>Bacteria</taxon>
        <taxon>Pseudomonadati</taxon>
        <taxon>Thermodesulfobacteriota</taxon>
        <taxon>Desulfobacteria</taxon>
        <taxon>Desulfobacterales</taxon>
        <taxon>Desulfobacteriaceae</taxon>
        <taxon>Desulfobacterium</taxon>
        <taxon>environmental samples</taxon>
    </lineage>
</organism>
<evidence type="ECO:0008006" key="3">
    <source>
        <dbReference type="Google" id="ProtNLM"/>
    </source>
</evidence>
<name>E1Y8V7_9BACT</name>
<sequence>MQLLKNEEGSVMVVVIIMMALLLLMGITATNISTVEMQILRNSIIQKQDFYKTEGGLSEVAADVGYSGLSGRSCPDNTVRSSCSANYTIKDVDTPVILTTAAGSGTANPTAGQIENVKDTTWPINHEDSETEYAYRVFYKGQGPIPKGEGAGFGSYVFDITVRKQSGATEAEMSTTINEGFRKIGPKS</sequence>